<sequence>MTRSAALDRIANLIRFGTVAERDLTRALVRVRSGGLLSDWLPWLVPHAGAGRTDWSPPALGEQVLVLCVEGDATAGVVLRALYSDDVAPPANAGDVHRSVYADGAVVEYDAAAHALTATLPAGATATLTADGGITLNGPVTINGTCDISETLTVAADIDSSGTLTASTDVVGGGISLKGHKHTGVQTGSGVTGGPQ</sequence>
<feature type="domain" description="Gp5/Type VI secretion system Vgr protein OB-fold" evidence="1">
    <location>
        <begin position="17"/>
        <end position="83"/>
    </location>
</feature>
<dbReference type="RefSeq" id="WP_162123043.1">
    <property type="nucleotide sequence ID" value="NZ_PDWK01000001.1"/>
</dbReference>
<dbReference type="InterPro" id="IPR037026">
    <property type="entry name" value="Vgr_OB-fold_dom_sf"/>
</dbReference>
<evidence type="ECO:0000259" key="1">
    <source>
        <dbReference type="Pfam" id="PF04717"/>
    </source>
</evidence>
<dbReference type="OrthoDB" id="4931325at2"/>
<accession>A0A921P2G0</accession>
<dbReference type="Proteomes" id="UP000717981">
    <property type="component" value="Unassembled WGS sequence"/>
</dbReference>
<dbReference type="EMBL" id="PDWK01000001">
    <property type="protein sequence ID" value="KAF1690917.1"/>
    <property type="molecule type" value="Genomic_DNA"/>
</dbReference>
<dbReference type="AlphaFoldDB" id="A0A921P2G0"/>
<dbReference type="Gene3D" id="2.40.50.230">
    <property type="entry name" value="Gp5 N-terminal domain"/>
    <property type="match status" value="1"/>
</dbReference>
<dbReference type="Pfam" id="PF18946">
    <property type="entry name" value="Apex"/>
    <property type="match status" value="1"/>
</dbReference>
<dbReference type="Pfam" id="PF04717">
    <property type="entry name" value="Phage_base_V"/>
    <property type="match status" value="1"/>
</dbReference>
<keyword evidence="3" id="KW-1185">Reference proteome</keyword>
<gene>
    <name evidence="2" type="ORF">CR938_00095</name>
</gene>
<protein>
    <submittedName>
        <fullName evidence="2">Baseplate assembly protein</fullName>
    </submittedName>
</protein>
<name>A0A921P2G0_9GAMM</name>
<evidence type="ECO:0000313" key="2">
    <source>
        <dbReference type="EMBL" id="KAF1690917.1"/>
    </source>
</evidence>
<evidence type="ECO:0000313" key="3">
    <source>
        <dbReference type="Proteomes" id="UP000717981"/>
    </source>
</evidence>
<comment type="caution">
    <text evidence="2">The sequence shown here is derived from an EMBL/GenBank/DDBJ whole genome shotgun (WGS) entry which is preliminary data.</text>
</comment>
<dbReference type="Gene3D" id="6.20.150.10">
    <property type="match status" value="1"/>
</dbReference>
<dbReference type="InterPro" id="IPR044033">
    <property type="entry name" value="GpV-like_apex"/>
</dbReference>
<dbReference type="InterPro" id="IPR013046">
    <property type="entry name" value="GpV/Gp45"/>
</dbReference>
<proteinExistence type="predicted"/>
<organism evidence="2 3">
    <name type="scientific">Pseudoxanthomonas taiwanensis</name>
    <dbReference type="NCBI Taxonomy" id="176598"/>
    <lineage>
        <taxon>Bacteria</taxon>
        <taxon>Pseudomonadati</taxon>
        <taxon>Pseudomonadota</taxon>
        <taxon>Gammaproteobacteria</taxon>
        <taxon>Lysobacterales</taxon>
        <taxon>Lysobacteraceae</taxon>
        <taxon>Pseudoxanthomonas</taxon>
    </lineage>
</organism>
<reference evidence="2" key="1">
    <citation type="submission" date="2017-10" db="EMBL/GenBank/DDBJ databases">
        <title>Whole genome sequencing of members of genus Pseudoxanthomonas.</title>
        <authorList>
            <person name="Kumar S."/>
            <person name="Bansal K."/>
            <person name="Kaur A."/>
            <person name="Patil P."/>
            <person name="Sharma S."/>
            <person name="Patil P.B."/>
        </authorList>
    </citation>
    <scope>NUCLEOTIDE SEQUENCE</scope>
    <source>
        <strain evidence="2">DSM 22914</strain>
    </source>
</reference>
<dbReference type="InterPro" id="IPR006531">
    <property type="entry name" value="Gp5/Vgr_OB"/>
</dbReference>
<dbReference type="NCBIfam" id="TIGR01644">
    <property type="entry name" value="phage_P2_V"/>
    <property type="match status" value="1"/>
</dbReference>